<evidence type="ECO:0000256" key="2">
    <source>
        <dbReference type="ARBA" id="ARBA00022741"/>
    </source>
</evidence>
<gene>
    <name evidence="7" type="ORF">C7U55_04590</name>
</gene>
<dbReference type="Pfam" id="PF00874">
    <property type="entry name" value="PRD"/>
    <property type="match status" value="1"/>
</dbReference>
<dbReference type="InterPro" id="IPR002078">
    <property type="entry name" value="Sigma_54_int"/>
</dbReference>
<dbReference type="Pfam" id="PF25601">
    <property type="entry name" value="AAA_lid_14"/>
    <property type="match status" value="1"/>
</dbReference>
<dbReference type="GO" id="GO:0016740">
    <property type="term" value="F:transferase activity"/>
    <property type="evidence" value="ECO:0007669"/>
    <property type="project" value="UniProtKB-KW"/>
</dbReference>
<dbReference type="Gene3D" id="3.40.50.300">
    <property type="entry name" value="P-loop containing nucleotide triphosphate hydrolases"/>
    <property type="match status" value="1"/>
</dbReference>
<dbReference type="SUPFAM" id="SSF52540">
    <property type="entry name" value="P-loop containing nucleoside triphosphate hydrolases"/>
    <property type="match status" value="1"/>
</dbReference>
<dbReference type="Pfam" id="PF03610">
    <property type="entry name" value="EIIA-man"/>
    <property type="match status" value="1"/>
</dbReference>
<dbReference type="InterPro" id="IPR036662">
    <property type="entry name" value="PTS_EIIA_man-typ_sf"/>
</dbReference>
<evidence type="ECO:0000313" key="7">
    <source>
        <dbReference type="EMBL" id="PST41448.1"/>
    </source>
</evidence>
<evidence type="ECO:0000259" key="5">
    <source>
        <dbReference type="PROSITE" id="PS51096"/>
    </source>
</evidence>
<reference evidence="8" key="1">
    <citation type="submission" date="2018-03" db="EMBL/GenBank/DDBJ databases">
        <title>Lachnoclostridium SNUG30370 gen.nov., sp.nov., isolated from human faeces.</title>
        <authorList>
            <person name="Seo B."/>
            <person name="Jeon K."/>
            <person name="Ko G."/>
        </authorList>
    </citation>
    <scope>NUCLEOTIDE SEQUENCE [LARGE SCALE GENOMIC DNA]</scope>
    <source>
        <strain evidence="8">SNUG30370</strain>
    </source>
</reference>
<dbReference type="GO" id="GO:0006355">
    <property type="term" value="P:regulation of DNA-templated transcription"/>
    <property type="evidence" value="ECO:0007669"/>
    <property type="project" value="InterPro"/>
</dbReference>
<dbReference type="PANTHER" id="PTHR32071">
    <property type="entry name" value="TRANSCRIPTIONAL REGULATORY PROTEIN"/>
    <property type="match status" value="1"/>
</dbReference>
<evidence type="ECO:0000313" key="8">
    <source>
        <dbReference type="Proteomes" id="UP000241201"/>
    </source>
</evidence>
<keyword evidence="1" id="KW-0808">Transferase</keyword>
<dbReference type="Gene3D" id="1.10.8.60">
    <property type="match status" value="1"/>
</dbReference>
<dbReference type="PROSITE" id="PS50045">
    <property type="entry name" value="SIGMA54_INTERACT_4"/>
    <property type="match status" value="1"/>
</dbReference>
<dbReference type="GO" id="GO:0009401">
    <property type="term" value="P:phosphoenolpyruvate-dependent sugar phosphotransferase system"/>
    <property type="evidence" value="ECO:0007669"/>
    <property type="project" value="InterPro"/>
</dbReference>
<dbReference type="SMART" id="SM00382">
    <property type="entry name" value="AAA"/>
    <property type="match status" value="1"/>
</dbReference>
<dbReference type="GO" id="GO:0005524">
    <property type="term" value="F:ATP binding"/>
    <property type="evidence" value="ECO:0007669"/>
    <property type="project" value="UniProtKB-KW"/>
</dbReference>
<evidence type="ECO:0000259" key="6">
    <source>
        <dbReference type="PROSITE" id="PS51372"/>
    </source>
</evidence>
<keyword evidence="2" id="KW-0547">Nucleotide-binding</keyword>
<accession>A0A2T3G1P6</accession>
<keyword evidence="3" id="KW-0067">ATP-binding</keyword>
<evidence type="ECO:0000259" key="4">
    <source>
        <dbReference type="PROSITE" id="PS50045"/>
    </source>
</evidence>
<dbReference type="PROSITE" id="PS51372">
    <property type="entry name" value="PRD_2"/>
    <property type="match status" value="1"/>
</dbReference>
<proteinExistence type="predicted"/>
<dbReference type="Pfam" id="PF00158">
    <property type="entry name" value="Sigma54_activat"/>
    <property type="match status" value="1"/>
</dbReference>
<feature type="domain" description="PTS EIIA type-4" evidence="5">
    <location>
        <begin position="547"/>
        <end position="680"/>
    </location>
</feature>
<dbReference type="Proteomes" id="UP000241201">
    <property type="component" value="Unassembled WGS sequence"/>
</dbReference>
<feature type="domain" description="PRD" evidence="6">
    <location>
        <begin position="801"/>
        <end position="899"/>
    </location>
</feature>
<dbReference type="SUPFAM" id="SSF53062">
    <property type="entry name" value="PTS system fructose IIA component-like"/>
    <property type="match status" value="1"/>
</dbReference>
<dbReference type="GO" id="GO:0016020">
    <property type="term" value="C:membrane"/>
    <property type="evidence" value="ECO:0007669"/>
    <property type="project" value="InterPro"/>
</dbReference>
<evidence type="ECO:0000256" key="3">
    <source>
        <dbReference type="ARBA" id="ARBA00022840"/>
    </source>
</evidence>
<dbReference type="Gene3D" id="1.10.1790.10">
    <property type="entry name" value="PRD domain"/>
    <property type="match status" value="1"/>
</dbReference>
<dbReference type="InterPro" id="IPR011608">
    <property type="entry name" value="PRD"/>
</dbReference>
<sequence>MNNEVISLEEKIMLLINGKMDQNSYDECQSTQLSKELKLGRNQVIRLLNELFNEKKLIKIKASPILYLSRASLESKYKKKLSSDEYKSLDELEAELNNRTELQNFEKLIGSNESMYQIVEKIKATVAYPPVGLPMLFYGPTGTGKSFMAKLTYEYCVDTGLIDASKNFVQVNCSEYANNPELLTANLFGYKKGAFTGADSDNLGLLHFADGGVLFLDEVHCLNAECQEKLFLYMDQGIYHLVGDNNKWYKSKCRIIFATTEIPQKALLKTFLRRIPVILTIPSLAQRGENEKLELMYNFLKNEEKRINKTILISSNVYELLLNHTFVGNIGELTNTIQASCVSALYKSNSDTLEIHAYDLPDSIRNSIDVSSMIMKKHKLVSLNTLLPVSDQGIIKDFYQSLINIKRDTSFAINAQKTVDRYFEKLIFNDNRAGSIDYLTNYLEKIFNNITEHYGFRTSHNELIALATYISEFSKNTYLTNNWINENYDEVKNLKKYLKLEFHREYEIGQDVSHYLKNNMNQDIDDFVECIICICMIKYFAHSGEDLTIAVIIAHGYSTASSIAEAANRMLNSYIFDAIDMPLDVDVQTITRKINDYIAHVGNISKLYLLVDMGSLEEIYQGLDTSNADIALVNNINTKCALEIGQGIKLNKTVTEVIDSILKENIYKTHVELKKNKEPIVICSCASGLGAAHKIKEILFNSLPEDSNLKIITYDYPALIRKQVYDQLMNDYEVVCVIGTLDPNIESMKYIGIQELIINEGQNAVEIYFGKYMKKEQMEIFEKNILRNFTLSNVMNNLTILNPDKLLEHVAKAIDHLQNILHKRFKNRTCFGLYVHICCLVERLVTRQAISNFTDQDFKEKHQEFIDQVNISMKEVKTYYNVEIPDEEIEYIYNYIIND</sequence>
<dbReference type="EMBL" id="PYLP01000003">
    <property type="protein sequence ID" value="PST41448.1"/>
    <property type="molecule type" value="Genomic_DNA"/>
</dbReference>
<dbReference type="PANTHER" id="PTHR32071:SF38">
    <property type="entry name" value="PSP OPERON TRANSCRIPTIONAL ACTIVATOR"/>
    <property type="match status" value="1"/>
</dbReference>
<protein>
    <recommendedName>
        <fullName evidence="9">PRD domain-containing protein</fullName>
    </recommendedName>
</protein>
<dbReference type="InterPro" id="IPR027417">
    <property type="entry name" value="P-loop_NTPase"/>
</dbReference>
<dbReference type="Gene3D" id="3.40.50.510">
    <property type="entry name" value="Phosphotransferase system, mannose-type IIA component"/>
    <property type="match status" value="1"/>
</dbReference>
<dbReference type="AlphaFoldDB" id="A0A2T3G1P6"/>
<dbReference type="SUPFAM" id="SSF63520">
    <property type="entry name" value="PTS-regulatory domain, PRD"/>
    <property type="match status" value="1"/>
</dbReference>
<comment type="caution">
    <text evidence="7">The sequence shown here is derived from an EMBL/GenBank/DDBJ whole genome shotgun (WGS) entry which is preliminary data.</text>
</comment>
<dbReference type="CDD" id="cd00009">
    <property type="entry name" value="AAA"/>
    <property type="match status" value="1"/>
</dbReference>
<dbReference type="InterPro" id="IPR003593">
    <property type="entry name" value="AAA+_ATPase"/>
</dbReference>
<keyword evidence="8" id="KW-1185">Reference proteome</keyword>
<organism evidence="7 8">
    <name type="scientific">Faecalibacillus faecis</name>
    <dbReference type="NCBI Taxonomy" id="1982628"/>
    <lineage>
        <taxon>Bacteria</taxon>
        <taxon>Bacillati</taxon>
        <taxon>Bacillota</taxon>
        <taxon>Erysipelotrichia</taxon>
        <taxon>Erysipelotrichales</taxon>
        <taxon>Coprobacillaceae</taxon>
        <taxon>Faecalibacillus</taxon>
    </lineage>
</organism>
<feature type="domain" description="Sigma-54 factor interaction" evidence="4">
    <location>
        <begin position="108"/>
        <end position="342"/>
    </location>
</feature>
<dbReference type="InterPro" id="IPR058031">
    <property type="entry name" value="AAA_lid_NorR"/>
</dbReference>
<dbReference type="PROSITE" id="PS51096">
    <property type="entry name" value="PTS_EIIA_TYPE_4"/>
    <property type="match status" value="1"/>
</dbReference>
<evidence type="ECO:0008006" key="9">
    <source>
        <dbReference type="Google" id="ProtNLM"/>
    </source>
</evidence>
<evidence type="ECO:0000256" key="1">
    <source>
        <dbReference type="ARBA" id="ARBA00022679"/>
    </source>
</evidence>
<dbReference type="InterPro" id="IPR036634">
    <property type="entry name" value="PRD_sf"/>
</dbReference>
<name>A0A2T3G1P6_9FIRM</name>
<dbReference type="InterPro" id="IPR004701">
    <property type="entry name" value="PTS_EIIA_man-typ"/>
</dbReference>